<comment type="cofactor">
    <cofactor evidence="1">
        <name>Mg(2+)</name>
        <dbReference type="ChEBI" id="CHEBI:18420"/>
    </cofactor>
</comment>
<evidence type="ECO:0000256" key="1">
    <source>
        <dbReference type="ARBA" id="ARBA00001946"/>
    </source>
</evidence>
<dbReference type="CDD" id="cd07500">
    <property type="entry name" value="HAD_PSP"/>
    <property type="match status" value="1"/>
</dbReference>
<accession>A0ABU9T4H7</accession>
<comment type="catalytic activity">
    <reaction evidence="12">
        <text>O-phospho-L-serine + H2O = L-serine + phosphate</text>
        <dbReference type="Rhea" id="RHEA:21208"/>
        <dbReference type="ChEBI" id="CHEBI:15377"/>
        <dbReference type="ChEBI" id="CHEBI:33384"/>
        <dbReference type="ChEBI" id="CHEBI:43474"/>
        <dbReference type="ChEBI" id="CHEBI:57524"/>
        <dbReference type="EC" id="3.1.3.3"/>
    </reaction>
</comment>
<dbReference type="InterPro" id="IPR036412">
    <property type="entry name" value="HAD-like_sf"/>
</dbReference>
<dbReference type="SFLD" id="SFLDF00029">
    <property type="entry name" value="phosphoserine_phosphatase"/>
    <property type="match status" value="1"/>
</dbReference>
<evidence type="ECO:0000256" key="4">
    <source>
        <dbReference type="ARBA" id="ARBA00012640"/>
    </source>
</evidence>
<dbReference type="InterPro" id="IPR050582">
    <property type="entry name" value="HAD-like_SerB"/>
</dbReference>
<dbReference type="Proteomes" id="UP001477870">
    <property type="component" value="Unassembled WGS sequence"/>
</dbReference>
<dbReference type="InterPro" id="IPR023214">
    <property type="entry name" value="HAD_sf"/>
</dbReference>
<proteinExistence type="inferred from homology"/>
<dbReference type="NCBIfam" id="TIGR00338">
    <property type="entry name" value="serB"/>
    <property type="match status" value="1"/>
</dbReference>
<evidence type="ECO:0000256" key="13">
    <source>
        <dbReference type="ARBA" id="ARBA00048523"/>
    </source>
</evidence>
<dbReference type="SFLD" id="SFLDG01136">
    <property type="entry name" value="C1.6:_Phosphoserine_Phosphatas"/>
    <property type="match status" value="1"/>
</dbReference>
<keyword evidence="6" id="KW-0028">Amino-acid biosynthesis</keyword>
<protein>
    <recommendedName>
        <fullName evidence="5">Phosphoserine phosphatase</fullName>
        <ecNumber evidence="4">3.1.3.3</ecNumber>
    </recommendedName>
    <alternativeName>
        <fullName evidence="11">O-phosphoserine phosphohydrolase</fullName>
    </alternativeName>
</protein>
<reference evidence="14 15" key="1">
    <citation type="submission" date="2024-03" db="EMBL/GenBank/DDBJ databases">
        <title>Community enrichment and isolation of bacterial strains for fucoidan degradation.</title>
        <authorList>
            <person name="Sichert A."/>
        </authorList>
    </citation>
    <scope>NUCLEOTIDE SEQUENCE [LARGE SCALE GENOMIC DNA]</scope>
    <source>
        <strain evidence="14 15">AS62</strain>
    </source>
</reference>
<dbReference type="EC" id="3.1.3.3" evidence="4"/>
<evidence type="ECO:0000256" key="8">
    <source>
        <dbReference type="ARBA" id="ARBA00022801"/>
    </source>
</evidence>
<comment type="caution">
    <text evidence="14">The sequence shown here is derived from an EMBL/GenBank/DDBJ whole genome shotgun (WGS) entry which is preliminary data.</text>
</comment>
<keyword evidence="15" id="KW-1185">Reference proteome</keyword>
<organism evidence="14 15">
    <name type="scientific">Ahrensia kielensis</name>
    <dbReference type="NCBI Taxonomy" id="76980"/>
    <lineage>
        <taxon>Bacteria</taxon>
        <taxon>Pseudomonadati</taxon>
        <taxon>Pseudomonadota</taxon>
        <taxon>Alphaproteobacteria</taxon>
        <taxon>Hyphomicrobiales</taxon>
        <taxon>Ahrensiaceae</taxon>
        <taxon>Ahrensia</taxon>
    </lineage>
</organism>
<keyword evidence="7" id="KW-0479">Metal-binding</keyword>
<evidence type="ECO:0000256" key="5">
    <source>
        <dbReference type="ARBA" id="ARBA00015196"/>
    </source>
</evidence>
<dbReference type="NCBIfam" id="TIGR01488">
    <property type="entry name" value="HAD-SF-IB"/>
    <property type="match status" value="1"/>
</dbReference>
<gene>
    <name evidence="14" type="primary">serB</name>
    <name evidence="14" type="ORF">WNY59_05535</name>
</gene>
<dbReference type="SFLD" id="SFLDS00003">
    <property type="entry name" value="Haloacid_Dehalogenase"/>
    <property type="match status" value="1"/>
</dbReference>
<dbReference type="Gene3D" id="3.40.50.1000">
    <property type="entry name" value="HAD superfamily/HAD-like"/>
    <property type="match status" value="1"/>
</dbReference>
<comment type="pathway">
    <text evidence="2">Amino-acid biosynthesis; L-serine biosynthesis; L-serine from 3-phospho-D-glycerate: step 3/3.</text>
</comment>
<evidence type="ECO:0000313" key="15">
    <source>
        <dbReference type="Proteomes" id="UP001477870"/>
    </source>
</evidence>
<keyword evidence="10" id="KW-0718">Serine biosynthesis</keyword>
<evidence type="ECO:0000256" key="7">
    <source>
        <dbReference type="ARBA" id="ARBA00022723"/>
    </source>
</evidence>
<evidence type="ECO:0000256" key="11">
    <source>
        <dbReference type="ARBA" id="ARBA00031693"/>
    </source>
</evidence>
<name>A0ABU9T4H7_9HYPH</name>
<dbReference type="GO" id="GO:0016787">
    <property type="term" value="F:hydrolase activity"/>
    <property type="evidence" value="ECO:0007669"/>
    <property type="project" value="UniProtKB-KW"/>
</dbReference>
<dbReference type="EMBL" id="JBBMQO010000003">
    <property type="protein sequence ID" value="MEM5501043.1"/>
    <property type="molecule type" value="Genomic_DNA"/>
</dbReference>
<keyword evidence="9" id="KW-0460">Magnesium</keyword>
<evidence type="ECO:0000256" key="3">
    <source>
        <dbReference type="ARBA" id="ARBA00009184"/>
    </source>
</evidence>
<comment type="catalytic activity">
    <reaction evidence="13">
        <text>O-phospho-D-serine + H2O = D-serine + phosphate</text>
        <dbReference type="Rhea" id="RHEA:24873"/>
        <dbReference type="ChEBI" id="CHEBI:15377"/>
        <dbReference type="ChEBI" id="CHEBI:35247"/>
        <dbReference type="ChEBI" id="CHEBI:43474"/>
        <dbReference type="ChEBI" id="CHEBI:58680"/>
        <dbReference type="EC" id="3.1.3.3"/>
    </reaction>
</comment>
<comment type="similarity">
    <text evidence="3">Belongs to the HAD-like hydrolase superfamily. SerB family.</text>
</comment>
<evidence type="ECO:0000256" key="10">
    <source>
        <dbReference type="ARBA" id="ARBA00023299"/>
    </source>
</evidence>
<dbReference type="InterPro" id="IPR004469">
    <property type="entry name" value="PSP"/>
</dbReference>
<evidence type="ECO:0000256" key="9">
    <source>
        <dbReference type="ARBA" id="ARBA00022842"/>
    </source>
</evidence>
<dbReference type="Pfam" id="PF12710">
    <property type="entry name" value="HAD"/>
    <property type="match status" value="1"/>
</dbReference>
<evidence type="ECO:0000256" key="12">
    <source>
        <dbReference type="ARBA" id="ARBA00048138"/>
    </source>
</evidence>
<evidence type="ECO:0000256" key="2">
    <source>
        <dbReference type="ARBA" id="ARBA00005135"/>
    </source>
</evidence>
<keyword evidence="8 14" id="KW-0378">Hydrolase</keyword>
<sequence length="295" mass="31716">MSFFATLIAPQSSALITQEIALRCSAELNCEKIDWLKEGEALDLFCPKGERSQIRQTILDIIGQAPIDIVIQPMNSQRAKKILIADMDSTMIRQECIDELAAEAGLKEQVSGITARAMNGEIEFDAALKERVALLKDLSVSVIDTVIATRIELMPGGVELVRTMRKNGAYCALVSGGFTEFTSRIAQMIGFQENRANTLLHANGKLTGEVGEPILGKQAKVDALNDIANRLGLTPNDAIAVGDGANDLGMLNLAGTGVALHAKPAVAAAADIRIDHSDLTALLYIQGYHANEFEQ</sequence>
<evidence type="ECO:0000313" key="14">
    <source>
        <dbReference type="EMBL" id="MEM5501043.1"/>
    </source>
</evidence>
<dbReference type="SFLD" id="SFLDG01137">
    <property type="entry name" value="C1.6.1:_Phosphoserine_Phosphat"/>
    <property type="match status" value="1"/>
</dbReference>
<dbReference type="RefSeq" id="WP_342847509.1">
    <property type="nucleotide sequence ID" value="NZ_JBBMQO010000003.1"/>
</dbReference>
<dbReference type="PANTHER" id="PTHR43344:SF2">
    <property type="entry name" value="PHOSPHOSERINE PHOSPHATASE"/>
    <property type="match status" value="1"/>
</dbReference>
<dbReference type="SUPFAM" id="SSF56784">
    <property type="entry name" value="HAD-like"/>
    <property type="match status" value="1"/>
</dbReference>
<dbReference type="PANTHER" id="PTHR43344">
    <property type="entry name" value="PHOSPHOSERINE PHOSPHATASE"/>
    <property type="match status" value="1"/>
</dbReference>
<evidence type="ECO:0000256" key="6">
    <source>
        <dbReference type="ARBA" id="ARBA00022605"/>
    </source>
</evidence>